<keyword evidence="1" id="KW-0808">Transferase</keyword>
<dbReference type="GO" id="GO:0016740">
    <property type="term" value="F:transferase activity"/>
    <property type="evidence" value="ECO:0007669"/>
    <property type="project" value="UniProtKB-KW"/>
</dbReference>
<dbReference type="AlphaFoldDB" id="A0A545TGZ3"/>
<dbReference type="InterPro" id="IPR043148">
    <property type="entry name" value="TagF_C"/>
</dbReference>
<dbReference type="Proteomes" id="UP000317839">
    <property type="component" value="Unassembled WGS sequence"/>
</dbReference>
<evidence type="ECO:0000313" key="1">
    <source>
        <dbReference type="EMBL" id="TQV76499.1"/>
    </source>
</evidence>
<keyword evidence="2" id="KW-1185">Reference proteome</keyword>
<name>A0A545TGZ3_9GAMM</name>
<accession>A0A545TGZ3</accession>
<evidence type="ECO:0000313" key="2">
    <source>
        <dbReference type="Proteomes" id="UP000317839"/>
    </source>
</evidence>
<organism evidence="1 2">
    <name type="scientific">Aliikangiella marina</name>
    <dbReference type="NCBI Taxonomy" id="1712262"/>
    <lineage>
        <taxon>Bacteria</taxon>
        <taxon>Pseudomonadati</taxon>
        <taxon>Pseudomonadota</taxon>
        <taxon>Gammaproteobacteria</taxon>
        <taxon>Oceanospirillales</taxon>
        <taxon>Pleioneaceae</taxon>
        <taxon>Aliikangiella</taxon>
    </lineage>
</organism>
<dbReference type="RefSeq" id="WP_142887859.1">
    <property type="nucleotide sequence ID" value="NZ_VIKR01000001.1"/>
</dbReference>
<reference evidence="1 2" key="1">
    <citation type="submission" date="2019-06" db="EMBL/GenBank/DDBJ databases">
        <title>Draft genome of Aliikangiella marina GYP-15.</title>
        <authorList>
            <person name="Wang G."/>
        </authorList>
    </citation>
    <scope>NUCLEOTIDE SEQUENCE [LARGE SCALE GENOMIC DNA]</scope>
    <source>
        <strain evidence="1 2">GYP-15</strain>
    </source>
</reference>
<gene>
    <name evidence="1" type="ORF">FLL45_00620</name>
</gene>
<sequence>MARKYLFYISQNTAVEILRPLQNAIYKRGDDCCWFVTNKTIDTNLFGPDESYVTDIYSAIQFKPDVVFATQNNLPSFIPGFKVQIFNGLDFKKSKFFEICQSFDLYCTQGKFSTLGFNQLAKKHLDFNVVETGWPKLDPLYSCRSLNIDTELPIVLYAPSASPALSSAQDCFSTIKSLAAQKHFFWLIKLPEQMNSIWADKFKTLSSDNVMVDQIAETLPMLRTADVMLSDTSSIISEFLQLIKPVVSYNNAKPDQYLINIKQPHQIEQAILYALSRPSEVLNAIYTCCREIHPYKDGLSSERVLLAVDKLIQGELPQTQRKPLNLFDNLIHRKKLGYWRIG</sequence>
<dbReference type="SUPFAM" id="SSF53756">
    <property type="entry name" value="UDP-Glycosyltransferase/glycogen phosphorylase"/>
    <property type="match status" value="1"/>
</dbReference>
<dbReference type="EMBL" id="VIKR01000001">
    <property type="protein sequence ID" value="TQV76499.1"/>
    <property type="molecule type" value="Genomic_DNA"/>
</dbReference>
<dbReference type="Gene3D" id="3.40.50.12580">
    <property type="match status" value="1"/>
</dbReference>
<proteinExistence type="predicted"/>
<dbReference type="OrthoDB" id="6212418at2"/>
<comment type="caution">
    <text evidence="1">The sequence shown here is derived from an EMBL/GenBank/DDBJ whole genome shotgun (WGS) entry which is preliminary data.</text>
</comment>
<protein>
    <submittedName>
        <fullName evidence="1">CDP-glycerol--glycerophosphate glycerophosphotransferase</fullName>
    </submittedName>
</protein>